<keyword evidence="4" id="KW-0539">Nucleus</keyword>
<dbReference type="InterPro" id="IPR007109">
    <property type="entry name" value="Brix"/>
</dbReference>
<reference evidence="7 8" key="1">
    <citation type="journal article" date="2019" name="Sci. Rep.">
        <title>Colletotrichum shisoi sp. nov., an anthracnose pathogen of Perilla frutescens in Japan: molecular phylogenetic, morphological and genomic evidence.</title>
        <authorList>
            <person name="Gan P."/>
            <person name="Tsushima A."/>
            <person name="Hiroyama R."/>
            <person name="Narusaka M."/>
            <person name="Takano Y."/>
            <person name="Narusaka Y."/>
            <person name="Kawaradani M."/>
            <person name="Damm U."/>
            <person name="Shirasu K."/>
        </authorList>
    </citation>
    <scope>NUCLEOTIDE SEQUENCE [LARGE SCALE GENOMIC DNA]</scope>
    <source>
        <strain evidence="7 8">PG-2018a</strain>
    </source>
</reference>
<dbReference type="AlphaFoldDB" id="A0A5Q4BWM2"/>
<evidence type="ECO:0000256" key="1">
    <source>
        <dbReference type="ARBA" id="ARBA00004604"/>
    </source>
</evidence>
<proteinExistence type="inferred from homology"/>
<dbReference type="PANTHER" id="PTHR13634">
    <property type="entry name" value="RIBOSOME BIOGENESIS PROTEIN BRIX"/>
    <property type="match status" value="1"/>
</dbReference>
<dbReference type="GO" id="GO:0006364">
    <property type="term" value="P:rRNA processing"/>
    <property type="evidence" value="ECO:0007669"/>
    <property type="project" value="InterPro"/>
</dbReference>
<evidence type="ECO:0000256" key="2">
    <source>
        <dbReference type="ARBA" id="ARBA00006369"/>
    </source>
</evidence>
<comment type="subcellular location">
    <subcellularLocation>
        <location evidence="1">Nucleus</location>
        <location evidence="1">Nucleolus</location>
    </subcellularLocation>
</comment>
<keyword evidence="8" id="KW-1185">Reference proteome</keyword>
<dbReference type="PANTHER" id="PTHR13634:SF0">
    <property type="entry name" value="RIBOSOME BIOGENESIS PROTEIN BRX1 HOMOLOG"/>
    <property type="match status" value="1"/>
</dbReference>
<dbReference type="Proteomes" id="UP000326340">
    <property type="component" value="Unassembled WGS sequence"/>
</dbReference>
<keyword evidence="3" id="KW-0690">Ribosome biogenesis</keyword>
<feature type="compositionally biased region" description="Basic and acidic residues" evidence="5">
    <location>
        <begin position="9"/>
        <end position="19"/>
    </location>
</feature>
<dbReference type="EMBL" id="PUHP01000295">
    <property type="protein sequence ID" value="TQN71191.1"/>
    <property type="molecule type" value="Genomic_DNA"/>
</dbReference>
<accession>A0A5Q4BWM2</accession>
<sequence>MASVYKTLSTERTRSKAESDGVSSASKRKNAQRVLILSSRGITTRSRHLLNDIAGLLPHSRRESKFDSKKNLRDLAEMAELYNCNNASTIRPSSMTTRLTYEQVMFLECRKHQDSYLHLAKVPNGPSQKFLVQNIHTMEELNFSGNCLKGSRPILSFDAAFETEPSLRLSRELLTHIFGVPEGARKAKPFVDHVMGFSVLDGKIWVRNYQVEEEDTAEQKDMSLLEIGPRFCLTPMFIQEGCFSGPIIYSNKQYVSPNQIRSDMRRRDAIKHSARAEQHVERFAKKDRLGISSGSKDIRANELDSRTLFA</sequence>
<dbReference type="PROSITE" id="PS50833">
    <property type="entry name" value="BRIX"/>
    <property type="match status" value="1"/>
</dbReference>
<dbReference type="InterPro" id="IPR026532">
    <property type="entry name" value="BRX1"/>
</dbReference>
<evidence type="ECO:0000256" key="4">
    <source>
        <dbReference type="ARBA" id="ARBA00023242"/>
    </source>
</evidence>
<protein>
    <submittedName>
        <fullName evidence="7">Ribosome biogenesis protein BRX1</fullName>
    </submittedName>
</protein>
<evidence type="ECO:0000313" key="8">
    <source>
        <dbReference type="Proteomes" id="UP000326340"/>
    </source>
</evidence>
<dbReference type="GO" id="GO:0005730">
    <property type="term" value="C:nucleolus"/>
    <property type="evidence" value="ECO:0007669"/>
    <property type="project" value="UniProtKB-SubCell"/>
</dbReference>
<organism evidence="7 8">
    <name type="scientific">Colletotrichum shisoi</name>
    <dbReference type="NCBI Taxonomy" id="2078593"/>
    <lineage>
        <taxon>Eukaryota</taxon>
        <taxon>Fungi</taxon>
        <taxon>Dikarya</taxon>
        <taxon>Ascomycota</taxon>
        <taxon>Pezizomycotina</taxon>
        <taxon>Sordariomycetes</taxon>
        <taxon>Hypocreomycetidae</taxon>
        <taxon>Glomerellales</taxon>
        <taxon>Glomerellaceae</taxon>
        <taxon>Colletotrichum</taxon>
        <taxon>Colletotrichum destructivum species complex</taxon>
    </lineage>
</organism>
<dbReference type="Pfam" id="PF04427">
    <property type="entry name" value="Brix"/>
    <property type="match status" value="1"/>
</dbReference>
<comment type="similarity">
    <text evidence="2">Belongs to the BRX1 family.</text>
</comment>
<comment type="caution">
    <text evidence="7">The sequence shown here is derived from an EMBL/GenBank/DDBJ whole genome shotgun (WGS) entry which is preliminary data.</text>
</comment>
<gene>
    <name evidence="7" type="primary">BRX1</name>
    <name evidence="7" type="ORF">CSHISOI_04286</name>
</gene>
<dbReference type="GO" id="GO:0019843">
    <property type="term" value="F:rRNA binding"/>
    <property type="evidence" value="ECO:0007669"/>
    <property type="project" value="InterPro"/>
</dbReference>
<feature type="region of interest" description="Disordered" evidence="5">
    <location>
        <begin position="1"/>
        <end position="25"/>
    </location>
</feature>
<evidence type="ECO:0000313" key="7">
    <source>
        <dbReference type="EMBL" id="TQN71191.1"/>
    </source>
</evidence>
<evidence type="ECO:0000256" key="5">
    <source>
        <dbReference type="SAM" id="MobiDB-lite"/>
    </source>
</evidence>
<feature type="domain" description="Brix" evidence="6">
    <location>
        <begin position="32"/>
        <end position="244"/>
    </location>
</feature>
<dbReference type="SUPFAM" id="SSF52954">
    <property type="entry name" value="Class II aaRS ABD-related"/>
    <property type="match status" value="1"/>
</dbReference>
<dbReference type="OrthoDB" id="1638493at2759"/>
<evidence type="ECO:0000256" key="3">
    <source>
        <dbReference type="ARBA" id="ARBA00022517"/>
    </source>
</evidence>
<dbReference type="GO" id="GO:0000027">
    <property type="term" value="P:ribosomal large subunit assembly"/>
    <property type="evidence" value="ECO:0007669"/>
    <property type="project" value="TreeGrafter"/>
</dbReference>
<dbReference type="SMART" id="SM00879">
    <property type="entry name" value="Brix"/>
    <property type="match status" value="1"/>
</dbReference>
<name>A0A5Q4BWM2_9PEZI</name>
<evidence type="ECO:0000259" key="6">
    <source>
        <dbReference type="PROSITE" id="PS50833"/>
    </source>
</evidence>